<name>A0A101FG58_9THEO</name>
<organism evidence="1 2">
    <name type="scientific">Thermacetogenium phaeum</name>
    <dbReference type="NCBI Taxonomy" id="85874"/>
    <lineage>
        <taxon>Bacteria</taxon>
        <taxon>Bacillati</taxon>
        <taxon>Bacillota</taxon>
        <taxon>Clostridia</taxon>
        <taxon>Thermoanaerobacterales</taxon>
        <taxon>Thermoanaerobacteraceae</taxon>
        <taxon>Thermacetogenium</taxon>
    </lineage>
</organism>
<dbReference type="AlphaFoldDB" id="A0A101FG58"/>
<sequence>SICDKVILSLSILTFSLMDFTLTISQTDHIKP</sequence>
<evidence type="ECO:0000313" key="1">
    <source>
        <dbReference type="EMBL" id="KUK36402.1"/>
    </source>
</evidence>
<proteinExistence type="predicted"/>
<dbReference type="Proteomes" id="UP000053326">
    <property type="component" value="Unassembled WGS sequence"/>
</dbReference>
<comment type="caution">
    <text evidence="1">The sequence shown here is derived from an EMBL/GenBank/DDBJ whole genome shotgun (WGS) entry which is preliminary data.</text>
</comment>
<protein>
    <submittedName>
        <fullName evidence="1">Uncharacterized protein</fullName>
    </submittedName>
</protein>
<reference evidence="2" key="1">
    <citation type="journal article" date="2015" name="MBio">
        <title>Genome-Resolved Metagenomic Analysis Reveals Roles for Candidate Phyla and Other Microbial Community Members in Biogeochemical Transformations in Oil Reservoirs.</title>
        <authorList>
            <person name="Hu P."/>
            <person name="Tom L."/>
            <person name="Singh A."/>
            <person name="Thomas B.C."/>
            <person name="Baker B.J."/>
            <person name="Piceno Y.M."/>
            <person name="Andersen G.L."/>
            <person name="Banfield J.F."/>
        </authorList>
    </citation>
    <scope>NUCLEOTIDE SEQUENCE [LARGE SCALE GENOMIC DNA]</scope>
</reference>
<evidence type="ECO:0000313" key="2">
    <source>
        <dbReference type="Proteomes" id="UP000053326"/>
    </source>
</evidence>
<gene>
    <name evidence="1" type="ORF">XD66_0895</name>
</gene>
<feature type="non-terminal residue" evidence="1">
    <location>
        <position position="1"/>
    </location>
</feature>
<accession>A0A101FG58</accession>
<dbReference type="EMBL" id="LGFO01000102">
    <property type="protein sequence ID" value="KUK36402.1"/>
    <property type="molecule type" value="Genomic_DNA"/>
</dbReference>